<evidence type="ECO:0000256" key="8">
    <source>
        <dbReference type="ARBA" id="ARBA00023136"/>
    </source>
</evidence>
<keyword evidence="2" id="KW-0444">Lipid biosynthesis</keyword>
<dbReference type="InterPro" id="IPR043461">
    <property type="entry name" value="LpxH-like"/>
</dbReference>
<accession>A0A3B0Y5F3</accession>
<evidence type="ECO:0000259" key="10">
    <source>
        <dbReference type="Pfam" id="PF00149"/>
    </source>
</evidence>
<feature type="domain" description="Calcineurin-like phosphoesterase" evidence="10">
    <location>
        <begin position="1"/>
        <end position="199"/>
    </location>
</feature>
<dbReference type="EMBL" id="UOFK01000008">
    <property type="protein sequence ID" value="VAW71633.1"/>
    <property type="molecule type" value="Genomic_DNA"/>
</dbReference>
<dbReference type="HAMAP" id="MF_00575">
    <property type="entry name" value="LpxH"/>
    <property type="match status" value="1"/>
</dbReference>
<dbReference type="GO" id="GO:0046872">
    <property type="term" value="F:metal ion binding"/>
    <property type="evidence" value="ECO:0007669"/>
    <property type="project" value="UniProtKB-KW"/>
</dbReference>
<dbReference type="InterPro" id="IPR029052">
    <property type="entry name" value="Metallo-depent_PP-like"/>
</dbReference>
<evidence type="ECO:0000256" key="1">
    <source>
        <dbReference type="ARBA" id="ARBA00022475"/>
    </source>
</evidence>
<reference evidence="11" key="1">
    <citation type="submission" date="2018-06" db="EMBL/GenBank/DDBJ databases">
        <authorList>
            <person name="Zhirakovskaya E."/>
        </authorList>
    </citation>
    <scope>NUCLEOTIDE SEQUENCE</scope>
</reference>
<keyword evidence="8" id="KW-0472">Membrane</keyword>
<dbReference type="Pfam" id="PF00149">
    <property type="entry name" value="Metallophos"/>
    <property type="match status" value="1"/>
</dbReference>
<dbReference type="EC" id="3.6.1.54" evidence="11"/>
<dbReference type="NCBIfam" id="NF003743">
    <property type="entry name" value="PRK05340.1"/>
    <property type="match status" value="1"/>
</dbReference>
<dbReference type="GO" id="GO:0009245">
    <property type="term" value="P:lipid A biosynthetic process"/>
    <property type="evidence" value="ECO:0007669"/>
    <property type="project" value="UniProtKB-KW"/>
</dbReference>
<evidence type="ECO:0000256" key="2">
    <source>
        <dbReference type="ARBA" id="ARBA00022516"/>
    </source>
</evidence>
<dbReference type="Gene3D" id="3.60.21.10">
    <property type="match status" value="1"/>
</dbReference>
<dbReference type="PANTHER" id="PTHR34990">
    <property type="entry name" value="UDP-2,3-DIACYLGLUCOSAMINE HYDROLASE-RELATED"/>
    <property type="match status" value="1"/>
</dbReference>
<dbReference type="GO" id="GO:0016020">
    <property type="term" value="C:membrane"/>
    <property type="evidence" value="ECO:0007669"/>
    <property type="project" value="GOC"/>
</dbReference>
<keyword evidence="3" id="KW-0997">Cell inner membrane</keyword>
<evidence type="ECO:0000256" key="6">
    <source>
        <dbReference type="ARBA" id="ARBA00022801"/>
    </source>
</evidence>
<protein>
    <submittedName>
        <fullName evidence="11">UDP-2,3-diacylglucosamine diphosphatase</fullName>
        <ecNumber evidence="11">3.6.1.54</ecNumber>
    </submittedName>
</protein>
<evidence type="ECO:0000256" key="9">
    <source>
        <dbReference type="ARBA" id="ARBA00023211"/>
    </source>
</evidence>
<dbReference type="GO" id="GO:0005737">
    <property type="term" value="C:cytoplasm"/>
    <property type="evidence" value="ECO:0007669"/>
    <property type="project" value="InterPro"/>
</dbReference>
<evidence type="ECO:0000256" key="5">
    <source>
        <dbReference type="ARBA" id="ARBA00022723"/>
    </source>
</evidence>
<keyword evidence="9" id="KW-0464">Manganese</keyword>
<dbReference type="GO" id="GO:0008758">
    <property type="term" value="F:UDP-2,3-diacylglucosamine hydrolase activity"/>
    <property type="evidence" value="ECO:0007669"/>
    <property type="project" value="TreeGrafter"/>
</dbReference>
<sequence length="240" mass="27517">MTTLFISDLHLHPSRPHIIHGFLDYLQSIQGQVESLYILGDLFEAWVGDDHPEPAFLPVKKALKVCQDRGTLIFLMHGNRDFLIGETFAAETGCRLLQDPARIDLYQIPTLLMHGDSLCTDDIEYQQLRLRLRDPAWQRQALALPAEERLQLAHEARDLSELSLRDKDETIMDVNQGEVLRRLLDSGAERLIHGHTHRPGRHIIEHDGKTLERITLGDWHQQGSVLEVDIECCELHSLCF</sequence>
<dbReference type="SUPFAM" id="SSF56300">
    <property type="entry name" value="Metallo-dependent phosphatases"/>
    <property type="match status" value="1"/>
</dbReference>
<evidence type="ECO:0000256" key="3">
    <source>
        <dbReference type="ARBA" id="ARBA00022519"/>
    </source>
</evidence>
<evidence type="ECO:0000256" key="4">
    <source>
        <dbReference type="ARBA" id="ARBA00022556"/>
    </source>
</evidence>
<keyword evidence="4" id="KW-0441">Lipid A biosynthesis</keyword>
<keyword evidence="7" id="KW-0443">Lipid metabolism</keyword>
<dbReference type="CDD" id="cd07398">
    <property type="entry name" value="MPP_YbbF-LpxH"/>
    <property type="match status" value="1"/>
</dbReference>
<keyword evidence="1" id="KW-1003">Cell membrane</keyword>
<keyword evidence="6 11" id="KW-0378">Hydrolase</keyword>
<gene>
    <name evidence="11" type="ORF">MNBD_GAMMA13-1585</name>
</gene>
<proteinExistence type="inferred from homology"/>
<dbReference type="NCBIfam" id="TIGR01854">
    <property type="entry name" value="lipid_A_lpxH"/>
    <property type="match status" value="1"/>
</dbReference>
<name>A0A3B0Y5F3_9ZZZZ</name>
<dbReference type="InterPro" id="IPR010138">
    <property type="entry name" value="UDP-diacylglucosamine_Hdrlase"/>
</dbReference>
<organism evidence="11">
    <name type="scientific">hydrothermal vent metagenome</name>
    <dbReference type="NCBI Taxonomy" id="652676"/>
    <lineage>
        <taxon>unclassified sequences</taxon>
        <taxon>metagenomes</taxon>
        <taxon>ecological metagenomes</taxon>
    </lineage>
</organism>
<evidence type="ECO:0000313" key="11">
    <source>
        <dbReference type="EMBL" id="VAW71633.1"/>
    </source>
</evidence>
<dbReference type="AlphaFoldDB" id="A0A3B0Y5F3"/>
<dbReference type="InterPro" id="IPR004843">
    <property type="entry name" value="Calcineurin-like_PHP"/>
</dbReference>
<evidence type="ECO:0000256" key="7">
    <source>
        <dbReference type="ARBA" id="ARBA00023098"/>
    </source>
</evidence>
<dbReference type="PANTHER" id="PTHR34990:SF1">
    <property type="entry name" value="UDP-2,3-DIACYLGLUCOSAMINE HYDROLASE"/>
    <property type="match status" value="1"/>
</dbReference>
<keyword evidence="5" id="KW-0479">Metal-binding</keyword>